<evidence type="ECO:0000313" key="2">
    <source>
        <dbReference type="EMBL" id="KDN28491.1"/>
    </source>
</evidence>
<keyword evidence="3" id="KW-1185">Reference proteome</keyword>
<proteinExistence type="predicted"/>
<dbReference type="EMBL" id="JFFR01000020">
    <property type="protein sequence ID" value="KDN28491.1"/>
    <property type="molecule type" value="Genomic_DNA"/>
</dbReference>
<dbReference type="STRING" id="212667.VFDL14_23665"/>
<evidence type="ECO:0000313" key="3">
    <source>
        <dbReference type="Proteomes" id="UP000027219"/>
    </source>
</evidence>
<gene>
    <name evidence="2" type="ORF">VFDL14_23665</name>
</gene>
<sequence length="64" mass="7049">MKKAVTSAFTSVFWGLVNTLLPQAGVKAIKERIADEDGTLIFFYVAPVYIATYLGLVALTFYSQ</sequence>
<feature type="transmembrane region" description="Helical" evidence="1">
    <location>
        <begin position="38"/>
        <end position="62"/>
    </location>
</feature>
<dbReference type="Proteomes" id="UP000027219">
    <property type="component" value="Unassembled WGS sequence"/>
</dbReference>
<keyword evidence="1" id="KW-0812">Transmembrane</keyword>
<comment type="caution">
    <text evidence="2">The sequence shown here is derived from an EMBL/GenBank/DDBJ whole genome shotgun (WGS) entry which is preliminary data.</text>
</comment>
<accession>A0A066UM13</accession>
<name>A0A066UM13_9VIBR</name>
<keyword evidence="1" id="KW-1133">Transmembrane helix</keyword>
<keyword evidence="1" id="KW-0472">Membrane</keyword>
<dbReference type="AlphaFoldDB" id="A0A066UM13"/>
<protein>
    <submittedName>
        <fullName evidence="2">Uncharacterized protein</fullName>
    </submittedName>
</protein>
<organism evidence="2 3">
    <name type="scientific">Vibrio fortis</name>
    <dbReference type="NCBI Taxonomy" id="212667"/>
    <lineage>
        <taxon>Bacteria</taxon>
        <taxon>Pseudomonadati</taxon>
        <taxon>Pseudomonadota</taxon>
        <taxon>Gammaproteobacteria</taxon>
        <taxon>Vibrionales</taxon>
        <taxon>Vibrionaceae</taxon>
        <taxon>Vibrio</taxon>
    </lineage>
</organism>
<evidence type="ECO:0000256" key="1">
    <source>
        <dbReference type="SAM" id="Phobius"/>
    </source>
</evidence>
<dbReference type="RefSeq" id="WP_032551349.1">
    <property type="nucleotide sequence ID" value="NZ_JFFR01000020.1"/>
</dbReference>
<reference evidence="2 3" key="1">
    <citation type="submission" date="2014-02" db="EMBL/GenBank/DDBJ databases">
        <title>Vibrio fortis Dalian14 Genome Sequencing.</title>
        <authorList>
            <person name="Wang Y."/>
            <person name="Song L."/>
            <person name="Liu G."/>
            <person name="Ding J."/>
        </authorList>
    </citation>
    <scope>NUCLEOTIDE SEQUENCE [LARGE SCALE GENOMIC DNA]</scope>
    <source>
        <strain evidence="2 3">Dalian14</strain>
    </source>
</reference>